<keyword evidence="2" id="KW-1185">Reference proteome</keyword>
<name>A0A8B8ANK1_CRAVI</name>
<keyword evidence="1" id="KW-0472">Membrane</keyword>
<dbReference type="RefSeq" id="XP_022291694.1">
    <property type="nucleotide sequence ID" value="XM_022435986.1"/>
</dbReference>
<evidence type="ECO:0000256" key="1">
    <source>
        <dbReference type="SAM" id="Phobius"/>
    </source>
</evidence>
<gene>
    <name evidence="3" type="primary">LOC111103007</name>
</gene>
<organism evidence="2 3">
    <name type="scientific">Crassostrea virginica</name>
    <name type="common">Eastern oyster</name>
    <dbReference type="NCBI Taxonomy" id="6565"/>
    <lineage>
        <taxon>Eukaryota</taxon>
        <taxon>Metazoa</taxon>
        <taxon>Spiralia</taxon>
        <taxon>Lophotrochozoa</taxon>
        <taxon>Mollusca</taxon>
        <taxon>Bivalvia</taxon>
        <taxon>Autobranchia</taxon>
        <taxon>Pteriomorphia</taxon>
        <taxon>Ostreida</taxon>
        <taxon>Ostreoidea</taxon>
        <taxon>Ostreidae</taxon>
        <taxon>Crassostrea</taxon>
    </lineage>
</organism>
<dbReference type="OrthoDB" id="6213354at2759"/>
<dbReference type="AlphaFoldDB" id="A0A8B8ANK1"/>
<keyword evidence="1" id="KW-1133">Transmembrane helix</keyword>
<keyword evidence="1" id="KW-0812">Transmembrane</keyword>
<sequence>MSFLVRNCPVNDKMCRKNTKKGLSLIIFLLTTEIVGVSDIKSTFPSPDVVIPRNKQEYVRLTQYLNCSNGTVPIYLLNGENETVLRCFEDVKITGKYCAELNNGVIQERYSAFCGNFSVTPCVFRYNASESYTYFECFEKYGGIPSPLERINKIKTLEIEKSRLMKKYDELKTTNICHWLIPITVALLLLILYVFLAGFFIRKFKYNEDITYLQFLKSLCAFRRNLYQVSCEGKDLCLRANASFSKRKSGFIAKSADEVSISNLSIREDKENDVNSELLDLDGEGNPISIGKTTALINWR</sequence>
<dbReference type="Proteomes" id="UP000694844">
    <property type="component" value="Chromosome 7"/>
</dbReference>
<accession>A0A8B8ANK1</accession>
<feature type="transmembrane region" description="Helical" evidence="1">
    <location>
        <begin position="179"/>
        <end position="201"/>
    </location>
</feature>
<evidence type="ECO:0000313" key="2">
    <source>
        <dbReference type="Proteomes" id="UP000694844"/>
    </source>
</evidence>
<dbReference type="KEGG" id="cvn:111103007"/>
<evidence type="ECO:0000313" key="3">
    <source>
        <dbReference type="RefSeq" id="XP_022291694.1"/>
    </source>
</evidence>
<dbReference type="GeneID" id="111103007"/>
<proteinExistence type="predicted"/>
<protein>
    <submittedName>
        <fullName evidence="3">Uncharacterized protein LOC111103007</fullName>
    </submittedName>
</protein>
<reference evidence="3" key="1">
    <citation type="submission" date="2025-08" db="UniProtKB">
        <authorList>
            <consortium name="RefSeq"/>
        </authorList>
    </citation>
    <scope>IDENTIFICATION</scope>
    <source>
        <tissue evidence="3">Whole sample</tissue>
    </source>
</reference>